<dbReference type="HAMAP" id="MF_01411">
    <property type="entry name" value="LPS_assembly_LptD"/>
    <property type="match status" value="1"/>
</dbReference>
<dbReference type="Pfam" id="PF04453">
    <property type="entry name" value="LptD"/>
    <property type="match status" value="1"/>
</dbReference>
<keyword evidence="8" id="KW-1185">Reference proteome</keyword>
<keyword evidence="1 4" id="KW-0732">Signal</keyword>
<evidence type="ECO:0000256" key="3">
    <source>
        <dbReference type="ARBA" id="ARBA00023237"/>
    </source>
</evidence>
<dbReference type="NCBIfam" id="NF002997">
    <property type="entry name" value="PRK03761.1"/>
    <property type="match status" value="1"/>
</dbReference>
<dbReference type="Proteomes" id="UP000006755">
    <property type="component" value="Unassembled WGS sequence"/>
</dbReference>
<dbReference type="PANTHER" id="PTHR30189">
    <property type="entry name" value="LPS-ASSEMBLY PROTEIN"/>
    <property type="match status" value="1"/>
</dbReference>
<dbReference type="RefSeq" id="WP_008483741.1">
    <property type="nucleotide sequence ID" value="NZ_AMRI01000007.1"/>
</dbReference>
<dbReference type="InterPro" id="IPR020889">
    <property type="entry name" value="LipoPS_assembly_LptD"/>
</dbReference>
<evidence type="ECO:0000259" key="5">
    <source>
        <dbReference type="Pfam" id="PF03968"/>
    </source>
</evidence>
<evidence type="ECO:0000313" key="8">
    <source>
        <dbReference type="Proteomes" id="UP000006755"/>
    </source>
</evidence>
<dbReference type="PATRIC" id="fig|745411.4.peg.1317"/>
<feature type="domain" description="Organic solvent tolerance-like N-terminal" evidence="5">
    <location>
        <begin position="54"/>
        <end position="182"/>
    </location>
</feature>
<reference evidence="7 8" key="1">
    <citation type="journal article" date="2012" name="J. Bacteriol.">
        <title>Genome Sequence of Gallaecimonas xiamenensis Type Strain 3-C-1.</title>
        <authorList>
            <person name="Lai Q."/>
            <person name="Wang L."/>
            <person name="Wang W."/>
            <person name="Shao Z."/>
        </authorList>
    </citation>
    <scope>NUCLEOTIDE SEQUENCE [LARGE SCALE GENOMIC DNA]</scope>
    <source>
        <strain evidence="7 8">3-C-1</strain>
    </source>
</reference>
<evidence type="ECO:0000256" key="1">
    <source>
        <dbReference type="ARBA" id="ARBA00022729"/>
    </source>
</evidence>
<dbReference type="GO" id="GO:0015920">
    <property type="term" value="P:lipopolysaccharide transport"/>
    <property type="evidence" value="ECO:0007669"/>
    <property type="project" value="InterPro"/>
</dbReference>
<dbReference type="Pfam" id="PF03968">
    <property type="entry name" value="LptD_N"/>
    <property type="match status" value="1"/>
</dbReference>
<evidence type="ECO:0000313" key="7">
    <source>
        <dbReference type="EMBL" id="EKE75736.1"/>
    </source>
</evidence>
<feature type="signal peptide" evidence="4">
    <location>
        <begin position="1"/>
        <end position="22"/>
    </location>
</feature>
<comment type="caution">
    <text evidence="7">The sequence shown here is derived from an EMBL/GenBank/DDBJ whole genome shotgun (WGS) entry which is preliminary data.</text>
</comment>
<name>K2IZ32_9GAMM</name>
<keyword evidence="2 4" id="KW-0472">Membrane</keyword>
<dbReference type="AlphaFoldDB" id="K2IZ32"/>
<dbReference type="InterPro" id="IPR050218">
    <property type="entry name" value="LptD"/>
</dbReference>
<comment type="caution">
    <text evidence="4">Lacks conserved residue(s) required for the propagation of feature annotation.</text>
</comment>
<protein>
    <recommendedName>
        <fullName evidence="4">LPS-assembly protein LptD</fullName>
    </recommendedName>
</protein>
<feature type="domain" description="LptD C-terminal" evidence="6">
    <location>
        <begin position="292"/>
        <end position="658"/>
    </location>
</feature>
<proteinExistence type="inferred from homology"/>
<comment type="similarity">
    <text evidence="4">Belongs to the LptD family.</text>
</comment>
<dbReference type="PANTHER" id="PTHR30189:SF1">
    <property type="entry name" value="LPS-ASSEMBLY PROTEIN LPTD"/>
    <property type="match status" value="1"/>
</dbReference>
<dbReference type="InterPro" id="IPR005653">
    <property type="entry name" value="OstA-like_N"/>
</dbReference>
<dbReference type="InterPro" id="IPR007543">
    <property type="entry name" value="LptD_C"/>
</dbReference>
<comment type="subunit">
    <text evidence="4">Component of the lipopolysaccharide transport and assembly complex. Interacts with LptE and LptA.</text>
</comment>
<dbReference type="GO" id="GO:0043165">
    <property type="term" value="P:Gram-negative-bacterium-type cell outer membrane assembly"/>
    <property type="evidence" value="ECO:0007669"/>
    <property type="project" value="UniProtKB-UniRule"/>
</dbReference>
<sequence length="752" mass="85260" precursor="true">MTKVRHWLLLSAVAASVSQALADEQIEKTCTPPPATTSGASAKPLSQEAIQTSAKKTTMEGRDAALLEGDVQLRQGDRTLSADKALLDRARGQIQAEGKVVFDDGKLRLTSDHLEASTADESAQLQEVEYRILGTNARGKANKLDVSKESGLSLSGGNFTTCPAEDPVWALEANEINVNPDDGWGEAWGAKFKFYDVPVFYFPYLTFPVTGERKSGLLYPTFGTSDKRGVEYAQPIYWNISPNLDLTFTPRYMSDRGTQLNTEFRYLFGGDDQGELNLEYLGNDSKFTGEDKRRYLFNWKHNGRLDDNWRYQADYTALSDDAYFVDMDSHLGSATDTQITRSGAIAYLSDSWNFTAEVKDFEVLGDYPEPYRALPRLTMSREDRDFFGGLDFAFYSEMTAFDNQDPSRPTAERLHLEPTLSFPLTSPAGSLTTELKLYQTFYQQHDPSNQLEDSVSRSLPQLRIYGQLNFERELLFDGRHYRQTLEPQFQYLYLPKVNQSDIGLYDTTLLREDYHALFRNRRYSGLDRITDANQVTLGVTSRLYDQKNQERLRFSIGEVFYLQDAEVGLDSTTGVVTRSTSALAGELDFRIDEHWGVSGTLLYDTDESVTRRGNFTLDYRVSDNKLVQFTHRYVRDITDDQNIDQAGISAAWELNHQWQLFASHYEDLNLHRAAETFAGFEYEACCFAVRLTARRRLNPILSDGPEFSGQSIYDNSINLEFIFKGLGGGNSSGDKLLSKGLFSYREPYNLSY</sequence>
<keyword evidence="3 4" id="KW-0998">Cell outer membrane</keyword>
<evidence type="ECO:0000256" key="4">
    <source>
        <dbReference type="HAMAP-Rule" id="MF_01411"/>
    </source>
</evidence>
<evidence type="ECO:0000256" key="2">
    <source>
        <dbReference type="ARBA" id="ARBA00023136"/>
    </source>
</evidence>
<accession>K2IZ32</accession>
<dbReference type="GO" id="GO:0009279">
    <property type="term" value="C:cell outer membrane"/>
    <property type="evidence" value="ECO:0007669"/>
    <property type="project" value="UniProtKB-SubCell"/>
</dbReference>
<evidence type="ECO:0000259" key="6">
    <source>
        <dbReference type="Pfam" id="PF04453"/>
    </source>
</evidence>
<gene>
    <name evidence="4" type="primary">lptD</name>
    <name evidence="7" type="ORF">B3C1_06638</name>
</gene>
<dbReference type="STRING" id="745411.B3C1_06638"/>
<feature type="chain" id="PRO_5009015925" description="LPS-assembly protein LptD" evidence="4">
    <location>
        <begin position="23"/>
        <end position="752"/>
    </location>
</feature>
<dbReference type="eggNOG" id="COG1452">
    <property type="taxonomic scope" value="Bacteria"/>
</dbReference>
<organism evidence="7 8">
    <name type="scientific">Gallaecimonas xiamenensis 3-C-1</name>
    <dbReference type="NCBI Taxonomy" id="745411"/>
    <lineage>
        <taxon>Bacteria</taxon>
        <taxon>Pseudomonadati</taxon>
        <taxon>Pseudomonadota</taxon>
        <taxon>Gammaproteobacteria</taxon>
        <taxon>Enterobacterales</taxon>
        <taxon>Gallaecimonadaceae</taxon>
        <taxon>Gallaecimonas</taxon>
    </lineage>
</organism>
<dbReference type="EMBL" id="AMRI01000007">
    <property type="protein sequence ID" value="EKE75736.1"/>
    <property type="molecule type" value="Genomic_DNA"/>
</dbReference>
<comment type="function">
    <text evidence="4">Together with LptE, is involved in the assembly of lipopolysaccharide (LPS) at the surface of the outer membrane.</text>
</comment>
<comment type="subcellular location">
    <subcellularLocation>
        <location evidence="4">Cell outer membrane</location>
    </subcellularLocation>
</comment>
<dbReference type="GO" id="GO:1990351">
    <property type="term" value="C:transporter complex"/>
    <property type="evidence" value="ECO:0007669"/>
    <property type="project" value="TreeGrafter"/>
</dbReference>